<feature type="non-terminal residue" evidence="1">
    <location>
        <position position="1"/>
    </location>
</feature>
<evidence type="ECO:0000313" key="1">
    <source>
        <dbReference type="EMBL" id="CUS06661.1"/>
    </source>
</evidence>
<gene>
    <name evidence="1" type="ORF">GSTUAT00009278001</name>
</gene>
<reference evidence="1" key="1">
    <citation type="submission" date="2015-10" db="EMBL/GenBank/DDBJ databases">
        <authorList>
            <person name="Regsiter A."/>
            <person name="william w."/>
        </authorList>
    </citation>
    <scope>NUCLEOTIDE SEQUENCE</scope>
    <source>
        <strain evidence="1">Montdore</strain>
    </source>
</reference>
<dbReference type="Proteomes" id="UP001412239">
    <property type="component" value="Unassembled WGS sequence"/>
</dbReference>
<sequence length="119" mass="13746">MDKNFHLSYSSLLFVDCFSSTLSSNTNNTLLDSFFHNLSLMSTKESTIQLLSTEDELKSYKIEPNQEEYENWSVDKVHRTKNTLLKFVYDEIKTVVKPRIGSICDGKNVGFCLIHRRNG</sequence>
<proteinExistence type="predicted"/>
<name>A0A292PIX4_9PEZI</name>
<accession>A0A292PIX4</accession>
<dbReference type="EMBL" id="LN892077">
    <property type="protein sequence ID" value="CUS06661.1"/>
    <property type="molecule type" value="Genomic_DNA"/>
</dbReference>
<keyword evidence="2" id="KW-1185">Reference proteome</keyword>
<dbReference type="AlphaFoldDB" id="A0A292PIX4"/>
<protein>
    <submittedName>
        <fullName evidence="1">Uncharacterized protein</fullName>
    </submittedName>
</protein>
<evidence type="ECO:0000313" key="2">
    <source>
        <dbReference type="Proteomes" id="UP001412239"/>
    </source>
</evidence>
<organism evidence="1 2">
    <name type="scientific">Tuber aestivum</name>
    <name type="common">summer truffle</name>
    <dbReference type="NCBI Taxonomy" id="59557"/>
    <lineage>
        <taxon>Eukaryota</taxon>
        <taxon>Fungi</taxon>
        <taxon>Dikarya</taxon>
        <taxon>Ascomycota</taxon>
        <taxon>Pezizomycotina</taxon>
        <taxon>Pezizomycetes</taxon>
        <taxon>Pezizales</taxon>
        <taxon>Tuberaceae</taxon>
        <taxon>Tuber</taxon>
    </lineage>
</organism>